<dbReference type="Pfam" id="PF05235">
    <property type="entry name" value="CHAD"/>
    <property type="match status" value="1"/>
</dbReference>
<dbReference type="PANTHER" id="PTHR39339:SF1">
    <property type="entry name" value="CHAD DOMAIN-CONTAINING PROTEIN"/>
    <property type="match status" value="1"/>
</dbReference>
<dbReference type="eggNOG" id="COG5607">
    <property type="taxonomic scope" value="Bacteria"/>
</dbReference>
<dbReference type="STRING" id="324925.Ppha_1698"/>
<dbReference type="InterPro" id="IPR038186">
    <property type="entry name" value="CHAD_dom_sf"/>
</dbReference>
<dbReference type="PANTHER" id="PTHR39339">
    <property type="entry name" value="SLR1444 PROTEIN"/>
    <property type="match status" value="1"/>
</dbReference>
<keyword evidence="3" id="KW-1185">Reference proteome</keyword>
<dbReference type="Proteomes" id="UP000002724">
    <property type="component" value="Chromosome"/>
</dbReference>
<evidence type="ECO:0000313" key="3">
    <source>
        <dbReference type="Proteomes" id="UP000002724"/>
    </source>
</evidence>
<feature type="domain" description="CHAD" evidence="1">
    <location>
        <begin position="218"/>
        <end position="507"/>
    </location>
</feature>
<evidence type="ECO:0000313" key="2">
    <source>
        <dbReference type="EMBL" id="ACF43934.1"/>
    </source>
</evidence>
<dbReference type="AlphaFoldDB" id="B4SAY8"/>
<proteinExistence type="predicted"/>
<evidence type="ECO:0000259" key="1">
    <source>
        <dbReference type="PROSITE" id="PS51708"/>
    </source>
</evidence>
<dbReference type="RefSeq" id="WP_012508421.1">
    <property type="nucleotide sequence ID" value="NC_011060.1"/>
</dbReference>
<gene>
    <name evidence="2" type="ordered locus">Ppha_1698</name>
</gene>
<dbReference type="SMART" id="SM00880">
    <property type="entry name" value="CHAD"/>
    <property type="match status" value="1"/>
</dbReference>
<protein>
    <submittedName>
        <fullName evidence="2">CHAD domain containing protein</fullName>
    </submittedName>
</protein>
<dbReference type="PROSITE" id="PS51708">
    <property type="entry name" value="CHAD"/>
    <property type="match status" value="1"/>
</dbReference>
<dbReference type="Gene3D" id="1.40.20.10">
    <property type="entry name" value="CHAD domain"/>
    <property type="match status" value="1"/>
</dbReference>
<sequence length="523" mass="59873">MHTTPRTVYLILNQSAGSELLPENLLPSGWSIRAGLSRKEVREFYDTFEWQAFNEGIAVVKKRRTLLLADLNTGKETSSLPFAGSPSSFFSDTLPSSHLKEILTSLTTIRAFVKLCSIEAISTSYRILDDNQKTIATLTSEVLSLANKEKQEPFAHIFSLFPLKGFGDEMELLEKSLSSNHHEVRELCFRELFVLNMHAAGRNIQDYSSKIQLDLDSDAPVHNSVRQLLQSTFSVMCANEEGIKRQIDSEFLHDYRVAIRRTRSILKQLKGVFDPEETTYYLNFFRELGKQTSALRDQDVYLLRQATYFDYLPPFLQLSLRPFFTDIALSRKKLHKTLCRYLASSEYRSFLGEWDAFAHRQSTPDPERSPNASLSTGDVALHTIKKAWKKVIRHGRQISRETTDAELHALRIDCKKLRYLLEFFSSIFPHKSVAPVIGQLKELQDNLGDFVDYAVQLHFLRERLSALSPGKEELLLAASTGALIATLFQKQEEVRSKFHKTFASFDHEKTSELFDDLLNENPK</sequence>
<dbReference type="InterPro" id="IPR007899">
    <property type="entry name" value="CHAD_dom"/>
</dbReference>
<reference evidence="2 3" key="1">
    <citation type="submission" date="2008-06" db="EMBL/GenBank/DDBJ databases">
        <title>Complete sequence of Pelodictyon phaeoclathratiforme BU-1.</title>
        <authorList>
            <consortium name="US DOE Joint Genome Institute"/>
            <person name="Lucas S."/>
            <person name="Copeland A."/>
            <person name="Lapidus A."/>
            <person name="Glavina del Rio T."/>
            <person name="Dalin E."/>
            <person name="Tice H."/>
            <person name="Bruce D."/>
            <person name="Goodwin L."/>
            <person name="Pitluck S."/>
            <person name="Schmutz J."/>
            <person name="Larimer F."/>
            <person name="Land M."/>
            <person name="Hauser L."/>
            <person name="Kyrpides N."/>
            <person name="Mikhailova N."/>
            <person name="Liu Z."/>
            <person name="Li T."/>
            <person name="Zhao F."/>
            <person name="Overmann J."/>
            <person name="Bryant D.A."/>
            <person name="Richardson P."/>
        </authorList>
    </citation>
    <scope>NUCLEOTIDE SEQUENCE [LARGE SCALE GENOMIC DNA]</scope>
    <source>
        <strain evidence="3">DSM 5477 / BU-1</strain>
    </source>
</reference>
<name>B4SAY8_PELPB</name>
<organism evidence="2 3">
    <name type="scientific">Pelodictyon phaeoclathratiforme (strain DSM 5477 / BU-1)</name>
    <dbReference type="NCBI Taxonomy" id="324925"/>
    <lineage>
        <taxon>Bacteria</taxon>
        <taxon>Pseudomonadati</taxon>
        <taxon>Chlorobiota</taxon>
        <taxon>Chlorobiia</taxon>
        <taxon>Chlorobiales</taxon>
        <taxon>Chlorobiaceae</taxon>
        <taxon>Chlorobium/Pelodictyon group</taxon>
        <taxon>Pelodictyon</taxon>
    </lineage>
</organism>
<dbReference type="OrthoDB" id="9810154at2"/>
<dbReference type="HOGENOM" id="CLU_025044_0_0_10"/>
<dbReference type="KEGG" id="pph:Ppha_1698"/>
<dbReference type="EMBL" id="CP001110">
    <property type="protein sequence ID" value="ACF43934.1"/>
    <property type="molecule type" value="Genomic_DNA"/>
</dbReference>
<accession>B4SAY8</accession>